<keyword evidence="1" id="KW-0812">Transmembrane</keyword>
<name>A0A1Y2CXN7_9FUNG</name>
<evidence type="ECO:0000256" key="1">
    <source>
        <dbReference type="SAM" id="Phobius"/>
    </source>
</evidence>
<keyword evidence="3" id="KW-1185">Reference proteome</keyword>
<keyword evidence="1" id="KW-0472">Membrane</keyword>
<dbReference type="STRING" id="329046.A0A1Y2CXN7"/>
<dbReference type="AlphaFoldDB" id="A0A1Y2CXN7"/>
<dbReference type="OrthoDB" id="2146354at2759"/>
<gene>
    <name evidence="2" type="ORF">BCR33DRAFT_761825</name>
</gene>
<proteinExistence type="predicted"/>
<evidence type="ECO:0000313" key="2">
    <source>
        <dbReference type="EMBL" id="ORY51793.1"/>
    </source>
</evidence>
<feature type="transmembrane region" description="Helical" evidence="1">
    <location>
        <begin position="6"/>
        <end position="27"/>
    </location>
</feature>
<dbReference type="EMBL" id="MCGO01000004">
    <property type="protein sequence ID" value="ORY51793.1"/>
    <property type="molecule type" value="Genomic_DNA"/>
</dbReference>
<reference evidence="2 3" key="1">
    <citation type="submission" date="2016-07" db="EMBL/GenBank/DDBJ databases">
        <title>Pervasive Adenine N6-methylation of Active Genes in Fungi.</title>
        <authorList>
            <consortium name="DOE Joint Genome Institute"/>
            <person name="Mondo S.J."/>
            <person name="Dannebaum R.O."/>
            <person name="Kuo R.C."/>
            <person name="Labutti K."/>
            <person name="Haridas S."/>
            <person name="Kuo A."/>
            <person name="Salamov A."/>
            <person name="Ahrendt S.R."/>
            <person name="Lipzen A."/>
            <person name="Sullivan W."/>
            <person name="Andreopoulos W.B."/>
            <person name="Clum A."/>
            <person name="Lindquist E."/>
            <person name="Daum C."/>
            <person name="Ramamoorthy G.K."/>
            <person name="Gryganskyi A."/>
            <person name="Culley D."/>
            <person name="Magnuson J.K."/>
            <person name="James T.Y."/>
            <person name="O'Malley M.A."/>
            <person name="Stajich J.E."/>
            <person name="Spatafora J.W."/>
            <person name="Visel A."/>
            <person name="Grigoriev I.V."/>
        </authorList>
    </citation>
    <scope>NUCLEOTIDE SEQUENCE [LARGE SCALE GENOMIC DNA]</scope>
    <source>
        <strain evidence="2 3">JEL800</strain>
    </source>
</reference>
<comment type="caution">
    <text evidence="2">The sequence shown here is derived from an EMBL/GenBank/DDBJ whole genome shotgun (WGS) entry which is preliminary data.</text>
</comment>
<sequence length="484" mass="55523">MSKSSISFPIYILAIFLGLLITVGVLWEHSNSRTLWAHRLKNHEELAKSHSVPSLHEFAPPLITQDSTYGLDDNAGNGHPICPKWESYDLTLQTNKDFSTNCKKLDYLDPGNFTVQLCMSKRFCGQGYFVVSRVDKEQCQRDMKIQVSRTPKFDKYVKDEIGPDTFMLIFDGPERAAPAMWRHLGNCDYKIPFRLTNPGLFTLKLLHTSEKFRPFNELNDDWAIMTLTPLLPPNYTLDVCSSHCEPFTSHNIHTKIHETLPLCSRTDPTQGVFLRMTGETARERLYAKGYNHTYIYEPLGCRFDQLFTLHRNDSCLSKRNNYIRILGDSQTRALWHAMEARLSGTEEPVLKNVKSENYQAWRTKYFNHADLAAYPDVLASVQAGNNGFEGGDPRNSLNGTTLDYEGANHLEWFYSRAEEMEQRMATYDALIVNAGHWQASGYSSGVFGRYTTEGYAKFLDYCATLMIQHRAWTSPIYQKPLDYV</sequence>
<dbReference type="Proteomes" id="UP000193642">
    <property type="component" value="Unassembled WGS sequence"/>
</dbReference>
<evidence type="ECO:0000313" key="3">
    <source>
        <dbReference type="Proteomes" id="UP000193642"/>
    </source>
</evidence>
<accession>A0A1Y2CXN7</accession>
<protein>
    <submittedName>
        <fullName evidence="2">Uncharacterized protein</fullName>
    </submittedName>
</protein>
<organism evidence="2 3">
    <name type="scientific">Rhizoclosmatium globosum</name>
    <dbReference type="NCBI Taxonomy" id="329046"/>
    <lineage>
        <taxon>Eukaryota</taxon>
        <taxon>Fungi</taxon>
        <taxon>Fungi incertae sedis</taxon>
        <taxon>Chytridiomycota</taxon>
        <taxon>Chytridiomycota incertae sedis</taxon>
        <taxon>Chytridiomycetes</taxon>
        <taxon>Chytridiales</taxon>
        <taxon>Chytriomycetaceae</taxon>
        <taxon>Rhizoclosmatium</taxon>
    </lineage>
</organism>
<keyword evidence="1" id="KW-1133">Transmembrane helix</keyword>